<dbReference type="EMBL" id="FUEG01000005">
    <property type="protein sequence ID" value="SJL04207.1"/>
    <property type="molecule type" value="Genomic_DNA"/>
</dbReference>
<name>A0A284R659_ARMOS</name>
<dbReference type="Proteomes" id="UP000219338">
    <property type="component" value="Unassembled WGS sequence"/>
</dbReference>
<reference evidence="2" key="1">
    <citation type="journal article" date="2017" name="Nat. Ecol. Evol.">
        <title>Genome expansion and lineage-specific genetic innovations in the forest pathogenic fungi Armillaria.</title>
        <authorList>
            <person name="Sipos G."/>
            <person name="Prasanna A.N."/>
            <person name="Walter M.C."/>
            <person name="O'Connor E."/>
            <person name="Balint B."/>
            <person name="Krizsan K."/>
            <person name="Kiss B."/>
            <person name="Hess J."/>
            <person name="Varga T."/>
            <person name="Slot J."/>
            <person name="Riley R."/>
            <person name="Boka B."/>
            <person name="Rigling D."/>
            <person name="Barry K."/>
            <person name="Lee J."/>
            <person name="Mihaltcheva S."/>
            <person name="LaButti K."/>
            <person name="Lipzen A."/>
            <person name="Waldron R."/>
            <person name="Moloney N.M."/>
            <person name="Sperisen C."/>
            <person name="Kredics L."/>
            <person name="Vagvoelgyi C."/>
            <person name="Patrignani A."/>
            <person name="Fitzpatrick D."/>
            <person name="Nagy I."/>
            <person name="Doyle S."/>
            <person name="Anderson J.B."/>
            <person name="Grigoriev I.V."/>
            <person name="Gueldener U."/>
            <person name="Muensterkoetter M."/>
            <person name="Nagy L.G."/>
        </authorList>
    </citation>
    <scope>NUCLEOTIDE SEQUENCE [LARGE SCALE GENOMIC DNA]</scope>
    <source>
        <strain evidence="2">C18/9</strain>
    </source>
</reference>
<dbReference type="AlphaFoldDB" id="A0A284R659"/>
<proteinExistence type="predicted"/>
<keyword evidence="2" id="KW-1185">Reference proteome</keyword>
<sequence>MASLKRRWSASTSNINMQVLHRYLASLLASYPQASHPELGKDRDTIKIRIESALLSDGQLGVFVDYPWNDGSAKFSGTSNAPAKHTTLISTSVGDHNAEITHTLNEASFIASFDADAFAISRDSPDAQCYTILSRNYASTFQMAVTYGIVSPGEKTSDKATDTSSR</sequence>
<gene>
    <name evidence="1" type="ORF">ARMOST_07568</name>
</gene>
<protein>
    <submittedName>
        <fullName evidence="1">Uncharacterized protein</fullName>
    </submittedName>
</protein>
<organism evidence="1 2">
    <name type="scientific">Armillaria ostoyae</name>
    <name type="common">Armillaria root rot fungus</name>
    <dbReference type="NCBI Taxonomy" id="47428"/>
    <lineage>
        <taxon>Eukaryota</taxon>
        <taxon>Fungi</taxon>
        <taxon>Dikarya</taxon>
        <taxon>Basidiomycota</taxon>
        <taxon>Agaricomycotina</taxon>
        <taxon>Agaricomycetes</taxon>
        <taxon>Agaricomycetidae</taxon>
        <taxon>Agaricales</taxon>
        <taxon>Marasmiineae</taxon>
        <taxon>Physalacriaceae</taxon>
        <taxon>Armillaria</taxon>
    </lineage>
</organism>
<dbReference type="STRING" id="47428.A0A284R659"/>
<evidence type="ECO:0000313" key="2">
    <source>
        <dbReference type="Proteomes" id="UP000219338"/>
    </source>
</evidence>
<dbReference type="OrthoDB" id="3534988at2759"/>
<evidence type="ECO:0000313" key="1">
    <source>
        <dbReference type="EMBL" id="SJL04207.1"/>
    </source>
</evidence>
<accession>A0A284R659</accession>